<dbReference type="OrthoDB" id="5397087at2759"/>
<dbReference type="STRING" id="40998.A0A2P8A0M0"/>
<dbReference type="Proteomes" id="UP000243723">
    <property type="component" value="Unassembled WGS sequence"/>
</dbReference>
<feature type="compositionally biased region" description="Polar residues" evidence="1">
    <location>
        <begin position="240"/>
        <end position="269"/>
    </location>
</feature>
<evidence type="ECO:0000313" key="2">
    <source>
        <dbReference type="EMBL" id="PSK54013.1"/>
    </source>
</evidence>
<feature type="compositionally biased region" description="Low complexity" evidence="1">
    <location>
        <begin position="133"/>
        <end position="144"/>
    </location>
</feature>
<name>A0A2P8A0M0_9PEZI</name>
<accession>A0A2P8A0M0</accession>
<feature type="compositionally biased region" description="Polar residues" evidence="1">
    <location>
        <begin position="145"/>
        <end position="165"/>
    </location>
</feature>
<feature type="region of interest" description="Disordered" evidence="1">
    <location>
        <begin position="133"/>
        <end position="186"/>
    </location>
</feature>
<gene>
    <name evidence="2" type="ORF">B9Z65_7819</name>
</gene>
<feature type="region of interest" description="Disordered" evidence="1">
    <location>
        <begin position="239"/>
        <end position="277"/>
    </location>
</feature>
<organism evidence="2 3">
    <name type="scientific">Elsinoe australis</name>
    <dbReference type="NCBI Taxonomy" id="40998"/>
    <lineage>
        <taxon>Eukaryota</taxon>
        <taxon>Fungi</taxon>
        <taxon>Dikarya</taxon>
        <taxon>Ascomycota</taxon>
        <taxon>Pezizomycotina</taxon>
        <taxon>Dothideomycetes</taxon>
        <taxon>Dothideomycetidae</taxon>
        <taxon>Myriangiales</taxon>
        <taxon>Elsinoaceae</taxon>
        <taxon>Elsinoe</taxon>
    </lineage>
</organism>
<protein>
    <submittedName>
        <fullName evidence="2">Uncharacterized protein</fullName>
    </submittedName>
</protein>
<feature type="region of interest" description="Disordered" evidence="1">
    <location>
        <begin position="1"/>
        <end position="56"/>
    </location>
</feature>
<sequence length="447" mass="49059">MPPLRTAPVVKPIKTERTHEENQERAYIAASRRSDRSLEARVESARRASEIHKRRTGRSLRVTEQDVVNEEMYEEEDDDLPMQYRRLTAHLQTSNAEFDRRLAAYLTNHVAMRTALGQAVNQNQGYPNAPQFAGQGQGAQMQPQSPFTLQNMGPPQQTRSPTAYRQSPYPLPQHGMKSGMHSRSASIASPSELQNVNKHQFNVDARRSSVPHHAMPGTPGQQDNKQTTSIANLKYEHANNGANSMLSPPKSESGNSQNTTPQAQSQQLKASEFPNPFDMSSNPMANGMGAMPWSTALPPESQQLLGGAFDMNDPMTSMLMGSDFKPNQPFFQYDTKASQSMNDMKVKSEFTPTTTFEGMNQTLAPGFLDTSVGGFGNGTAPNTAFTDASPFANSAGGYGMNFDGAFNNPFKTPSFASGLNSGEVTPANERDWQSMIDGTAWDEQTTT</sequence>
<keyword evidence="3" id="KW-1185">Reference proteome</keyword>
<comment type="caution">
    <text evidence="2">The sequence shown here is derived from an EMBL/GenBank/DDBJ whole genome shotgun (WGS) entry which is preliminary data.</text>
</comment>
<feature type="compositionally biased region" description="Basic and acidic residues" evidence="1">
    <location>
        <begin position="32"/>
        <end position="51"/>
    </location>
</feature>
<dbReference type="AlphaFoldDB" id="A0A2P8A0M0"/>
<reference evidence="2 3" key="1">
    <citation type="submission" date="2017-05" db="EMBL/GenBank/DDBJ databases">
        <title>Draft genome sequence of Elsinoe australis.</title>
        <authorList>
            <person name="Cheng Q."/>
        </authorList>
    </citation>
    <scope>NUCLEOTIDE SEQUENCE [LARGE SCALE GENOMIC DNA]</scope>
    <source>
        <strain evidence="2 3">NL1</strain>
    </source>
</reference>
<evidence type="ECO:0000256" key="1">
    <source>
        <dbReference type="SAM" id="MobiDB-lite"/>
    </source>
</evidence>
<dbReference type="EMBL" id="NHZQ01000087">
    <property type="protein sequence ID" value="PSK54013.1"/>
    <property type="molecule type" value="Genomic_DNA"/>
</dbReference>
<feature type="compositionally biased region" description="Basic and acidic residues" evidence="1">
    <location>
        <begin position="13"/>
        <end position="24"/>
    </location>
</feature>
<evidence type="ECO:0000313" key="3">
    <source>
        <dbReference type="Proteomes" id="UP000243723"/>
    </source>
</evidence>
<proteinExistence type="predicted"/>